<dbReference type="RefSeq" id="WP_379565629.1">
    <property type="nucleotide sequence ID" value="NZ_JBHSQK010000018.1"/>
</dbReference>
<reference evidence="3" key="1">
    <citation type="journal article" date="2019" name="Int. J. Syst. Evol. Microbiol.">
        <title>The Global Catalogue of Microorganisms (GCM) 10K type strain sequencing project: providing services to taxonomists for standard genome sequencing and annotation.</title>
        <authorList>
            <consortium name="The Broad Institute Genomics Platform"/>
            <consortium name="The Broad Institute Genome Sequencing Center for Infectious Disease"/>
            <person name="Wu L."/>
            <person name="Ma J."/>
        </authorList>
    </citation>
    <scope>NUCLEOTIDE SEQUENCE [LARGE SCALE GENOMIC DNA]</scope>
    <source>
        <strain evidence="3">CGMCC 4.7397</strain>
    </source>
</reference>
<dbReference type="EMBL" id="JBHSQK010000018">
    <property type="protein sequence ID" value="MFC5948582.1"/>
    <property type="molecule type" value="Genomic_DNA"/>
</dbReference>
<evidence type="ECO:0000313" key="3">
    <source>
        <dbReference type="Proteomes" id="UP001596119"/>
    </source>
</evidence>
<gene>
    <name evidence="2" type="ORF">ACFQH9_09895</name>
</gene>
<dbReference type="Proteomes" id="UP001596119">
    <property type="component" value="Unassembled WGS sequence"/>
</dbReference>
<name>A0ABW1I4H9_9PSEU</name>
<protein>
    <submittedName>
        <fullName evidence="2">Uncharacterized protein</fullName>
    </submittedName>
</protein>
<feature type="region of interest" description="Disordered" evidence="1">
    <location>
        <begin position="1"/>
        <end position="21"/>
    </location>
</feature>
<accession>A0ABW1I4H9</accession>
<evidence type="ECO:0000256" key="1">
    <source>
        <dbReference type="SAM" id="MobiDB-lite"/>
    </source>
</evidence>
<sequence length="69" mass="6678">MPSAPHSAPLPGGGPPRRGHRHTTSCYWDVLACGWCCPPTGGAPVAAPSAVDAVGAPEPAAPVAGAAPV</sequence>
<comment type="caution">
    <text evidence="2">The sequence shown here is derived from an EMBL/GenBank/DDBJ whole genome shotgun (WGS) entry which is preliminary data.</text>
</comment>
<keyword evidence="3" id="KW-1185">Reference proteome</keyword>
<evidence type="ECO:0000313" key="2">
    <source>
        <dbReference type="EMBL" id="MFC5948582.1"/>
    </source>
</evidence>
<proteinExistence type="predicted"/>
<organism evidence="2 3">
    <name type="scientific">Pseudonocardia lutea</name>
    <dbReference type="NCBI Taxonomy" id="2172015"/>
    <lineage>
        <taxon>Bacteria</taxon>
        <taxon>Bacillati</taxon>
        <taxon>Actinomycetota</taxon>
        <taxon>Actinomycetes</taxon>
        <taxon>Pseudonocardiales</taxon>
        <taxon>Pseudonocardiaceae</taxon>
        <taxon>Pseudonocardia</taxon>
    </lineage>
</organism>